<accession>A0A2M6WWS7</accession>
<protein>
    <submittedName>
        <fullName evidence="2">RNA-binding protein</fullName>
    </submittedName>
</protein>
<dbReference type="AlphaFoldDB" id="A0A2M6WWS7"/>
<dbReference type="SUPFAM" id="SSF88697">
    <property type="entry name" value="PUA domain-like"/>
    <property type="match status" value="1"/>
</dbReference>
<proteinExistence type="predicted"/>
<feature type="domain" description="DUF3850" evidence="1">
    <location>
        <begin position="6"/>
        <end position="67"/>
    </location>
</feature>
<reference evidence="3" key="1">
    <citation type="submission" date="2017-09" db="EMBL/GenBank/DDBJ databases">
        <title>Depth-based differentiation of microbial function through sediment-hosted aquifers and enrichment of novel symbionts in the deep terrestrial subsurface.</title>
        <authorList>
            <person name="Probst A.J."/>
            <person name="Ladd B."/>
            <person name="Jarett J.K."/>
            <person name="Geller-Mcgrath D.E."/>
            <person name="Sieber C.M.K."/>
            <person name="Emerson J.B."/>
            <person name="Anantharaman K."/>
            <person name="Thomas B.C."/>
            <person name="Malmstrom R."/>
            <person name="Stieglmeier M."/>
            <person name="Klingl A."/>
            <person name="Woyke T."/>
            <person name="Ryan C.M."/>
            <person name="Banfield J.F."/>
        </authorList>
    </citation>
    <scope>NUCLEOTIDE SEQUENCE [LARGE SCALE GENOMIC DNA]</scope>
</reference>
<dbReference type="InterPro" id="IPR015947">
    <property type="entry name" value="PUA-like_sf"/>
</dbReference>
<name>A0A2M6WWS7_9BACT</name>
<dbReference type="EMBL" id="PEZV01000027">
    <property type="protein sequence ID" value="PIT97242.1"/>
    <property type="molecule type" value="Genomic_DNA"/>
</dbReference>
<gene>
    <name evidence="2" type="ORF">COT77_02645</name>
</gene>
<evidence type="ECO:0000313" key="2">
    <source>
        <dbReference type="EMBL" id="PIT97242.1"/>
    </source>
</evidence>
<dbReference type="Proteomes" id="UP000228596">
    <property type="component" value="Unassembled WGS sequence"/>
</dbReference>
<comment type="caution">
    <text evidence="2">The sequence shown here is derived from an EMBL/GenBank/DDBJ whole genome shotgun (WGS) entry which is preliminary data.</text>
</comment>
<dbReference type="Pfam" id="PF12961">
    <property type="entry name" value="DUF3850"/>
    <property type="match status" value="1"/>
</dbReference>
<evidence type="ECO:0000259" key="1">
    <source>
        <dbReference type="Pfam" id="PF12961"/>
    </source>
</evidence>
<dbReference type="Gene3D" id="2.30.130.30">
    <property type="entry name" value="Hypothetical protein"/>
    <property type="match status" value="1"/>
</dbReference>
<organism evidence="2 3">
    <name type="scientific">Candidatus Berkelbacteria bacterium CG10_big_fil_rev_8_21_14_0_10_41_12</name>
    <dbReference type="NCBI Taxonomy" id="1974513"/>
    <lineage>
        <taxon>Bacteria</taxon>
        <taxon>Candidatus Berkelbacteria</taxon>
    </lineage>
</organism>
<sequence>MKIEKKIWPEYFDEVKSGKKKFEFRLADFKVKADDILVLREWDPKTKEYTGRKISKKVSYVLKTKDLKFYSQKDVKKYGYQIIQLK</sequence>
<dbReference type="InterPro" id="IPR039440">
    <property type="entry name" value="DUF3850"/>
</dbReference>
<evidence type="ECO:0000313" key="3">
    <source>
        <dbReference type="Proteomes" id="UP000228596"/>
    </source>
</evidence>